<dbReference type="RefSeq" id="WP_157802502.1">
    <property type="nucleotide sequence ID" value="NZ_BOOX01000012.1"/>
</dbReference>
<accession>A0A2M9D0Q5</accession>
<dbReference type="Proteomes" id="UP000231693">
    <property type="component" value="Unassembled WGS sequence"/>
</dbReference>
<feature type="transmembrane region" description="Helical" evidence="2">
    <location>
        <begin position="74"/>
        <end position="96"/>
    </location>
</feature>
<sequence>MIDDARRTTGDGTGPAPQDDAALDPAESLRLIRAQQDRARDLTPDGRVVYGTWGVAWLVGYGALWFSVDNADSAAGAWAFVLFGTLVLAAIATTVVHTTRRSRGIAGPSAQVGTLYGIAWGIAFTAMSVTLGGLATAGASPDVVGLAANAMSCLVVGMLYFLTALVWGDRRVYVLGAWILLVGAVSPYVGYPGSYLLLATAAGGGFLVMAGAEVRAARRRAATGG</sequence>
<feature type="transmembrane region" description="Helical" evidence="2">
    <location>
        <begin position="143"/>
        <end position="165"/>
    </location>
</feature>
<keyword evidence="2" id="KW-1133">Transmembrane helix</keyword>
<reference evidence="3 4" key="1">
    <citation type="submission" date="2017-11" db="EMBL/GenBank/DDBJ databases">
        <title>Genomic Encyclopedia of Archaeal and Bacterial Type Strains, Phase II (KMG-II): From Individual Species to Whole Genera.</title>
        <authorList>
            <person name="Goeker M."/>
        </authorList>
    </citation>
    <scope>NUCLEOTIDE SEQUENCE [LARGE SCALE GENOMIC DNA]</scope>
    <source>
        <strain evidence="3 4">DSM 25478</strain>
    </source>
</reference>
<evidence type="ECO:0000256" key="2">
    <source>
        <dbReference type="SAM" id="Phobius"/>
    </source>
</evidence>
<feature type="transmembrane region" description="Helical" evidence="2">
    <location>
        <begin position="172"/>
        <end position="189"/>
    </location>
</feature>
<dbReference type="AlphaFoldDB" id="A0A2M9D0Q5"/>
<evidence type="ECO:0000313" key="4">
    <source>
        <dbReference type="Proteomes" id="UP000231693"/>
    </source>
</evidence>
<proteinExistence type="predicted"/>
<name>A0A2M9D0Q5_9CELL</name>
<feature type="transmembrane region" description="Helical" evidence="2">
    <location>
        <begin position="48"/>
        <end position="68"/>
    </location>
</feature>
<keyword evidence="2" id="KW-0472">Membrane</keyword>
<evidence type="ECO:0000313" key="3">
    <source>
        <dbReference type="EMBL" id="PJJ77772.1"/>
    </source>
</evidence>
<comment type="caution">
    <text evidence="3">The sequence shown here is derived from an EMBL/GenBank/DDBJ whole genome shotgun (WGS) entry which is preliminary data.</text>
</comment>
<organism evidence="3 4">
    <name type="scientific">Sediminihabitans luteus</name>
    <dbReference type="NCBI Taxonomy" id="1138585"/>
    <lineage>
        <taxon>Bacteria</taxon>
        <taxon>Bacillati</taxon>
        <taxon>Actinomycetota</taxon>
        <taxon>Actinomycetes</taxon>
        <taxon>Micrococcales</taxon>
        <taxon>Cellulomonadaceae</taxon>
        <taxon>Sediminihabitans</taxon>
    </lineage>
</organism>
<keyword evidence="4" id="KW-1185">Reference proteome</keyword>
<gene>
    <name evidence="3" type="ORF">CLV28_0998</name>
</gene>
<feature type="transmembrane region" description="Helical" evidence="2">
    <location>
        <begin position="195"/>
        <end position="212"/>
    </location>
</feature>
<dbReference type="EMBL" id="PGFE01000001">
    <property type="protein sequence ID" value="PJJ77772.1"/>
    <property type="molecule type" value="Genomic_DNA"/>
</dbReference>
<feature type="region of interest" description="Disordered" evidence="1">
    <location>
        <begin position="1"/>
        <end position="22"/>
    </location>
</feature>
<feature type="transmembrane region" description="Helical" evidence="2">
    <location>
        <begin position="117"/>
        <end position="137"/>
    </location>
</feature>
<keyword evidence="2" id="KW-0812">Transmembrane</keyword>
<dbReference type="OrthoDB" id="3240366at2"/>
<protein>
    <submittedName>
        <fullName evidence="3">Uncharacterized protein</fullName>
    </submittedName>
</protein>
<evidence type="ECO:0000256" key="1">
    <source>
        <dbReference type="SAM" id="MobiDB-lite"/>
    </source>
</evidence>